<evidence type="ECO:0000313" key="2">
    <source>
        <dbReference type="Proteomes" id="UP000288929"/>
    </source>
</evidence>
<dbReference type="AlphaFoldDB" id="A0A410W8F8"/>
<accession>A0A410W8F8</accession>
<gene>
    <name evidence="1" type="ORF">CPELA_04805</name>
</gene>
<reference evidence="1 2" key="1">
    <citation type="submission" date="2019-01" db="EMBL/GenBank/DDBJ databases">
        <authorList>
            <person name="Ruckert C."/>
            <person name="Busche T."/>
            <person name="Kalinowski J."/>
        </authorList>
    </citation>
    <scope>NUCLEOTIDE SEQUENCE [LARGE SCALE GENOMIC DNA]</scope>
    <source>
        <strain evidence="1 2">136/3</strain>
    </source>
</reference>
<name>A0A410W8F8_9CORY</name>
<evidence type="ECO:0000313" key="1">
    <source>
        <dbReference type="EMBL" id="QAU52240.1"/>
    </source>
</evidence>
<organism evidence="1 2">
    <name type="scientific">Corynebacterium pelargi</name>
    <dbReference type="NCBI Taxonomy" id="1471400"/>
    <lineage>
        <taxon>Bacteria</taxon>
        <taxon>Bacillati</taxon>
        <taxon>Actinomycetota</taxon>
        <taxon>Actinomycetes</taxon>
        <taxon>Mycobacteriales</taxon>
        <taxon>Corynebacteriaceae</taxon>
        <taxon>Corynebacterium</taxon>
    </lineage>
</organism>
<dbReference type="Pfam" id="PF11292">
    <property type="entry name" value="DUF3093"/>
    <property type="match status" value="1"/>
</dbReference>
<proteinExistence type="predicted"/>
<dbReference type="KEGG" id="cpeg:CPELA_04805"/>
<dbReference type="Proteomes" id="UP000288929">
    <property type="component" value="Chromosome"/>
</dbReference>
<sequence length="134" mass="14930">MNRSAIWLYAPAVVLSALALWILLSLSSTRIRIEQDPDGTRWLSSGEVNLPHTVVSKSLVVPESAKRNAMGRQLDPAAFMISHDWIKEMAMFVLDDPDDPTPYWLVSSKDPARLVQAFVPDQAEAALRASQRSQ</sequence>
<dbReference type="InterPro" id="IPR021443">
    <property type="entry name" value="DUF3093"/>
</dbReference>
<dbReference type="EMBL" id="CP035299">
    <property type="protein sequence ID" value="QAU52240.1"/>
    <property type="molecule type" value="Genomic_DNA"/>
</dbReference>
<protein>
    <submittedName>
        <fullName evidence="1">Uncharacterized protein</fullName>
    </submittedName>
</protein>
<keyword evidence="2" id="KW-1185">Reference proteome</keyword>